<feature type="transmembrane region" description="Helical" evidence="3">
    <location>
        <begin position="41"/>
        <end position="63"/>
    </location>
</feature>
<dbReference type="InterPro" id="IPR053709">
    <property type="entry name" value="eRP_eS24_sf"/>
</dbReference>
<name>A0A7J7MYN9_9MAGN</name>
<dbReference type="GO" id="GO:0003735">
    <property type="term" value="F:structural constituent of ribosome"/>
    <property type="evidence" value="ECO:0007669"/>
    <property type="project" value="InterPro"/>
</dbReference>
<keyword evidence="5" id="KW-1185">Reference proteome</keyword>
<accession>A0A7J7MYN9</accession>
<keyword evidence="3" id="KW-1133">Transmembrane helix</keyword>
<evidence type="ECO:0000313" key="5">
    <source>
        <dbReference type="Proteomes" id="UP000541444"/>
    </source>
</evidence>
<dbReference type="GO" id="GO:0006412">
    <property type="term" value="P:translation"/>
    <property type="evidence" value="ECO:0007669"/>
    <property type="project" value="InterPro"/>
</dbReference>
<dbReference type="AlphaFoldDB" id="A0A7J7MYN9"/>
<dbReference type="Pfam" id="PF01282">
    <property type="entry name" value="Ribosomal_S24e"/>
    <property type="match status" value="1"/>
</dbReference>
<keyword evidence="1" id="KW-0689">Ribosomal protein</keyword>
<dbReference type="EMBL" id="JACGCM010001183">
    <property type="protein sequence ID" value="KAF6159882.1"/>
    <property type="molecule type" value="Genomic_DNA"/>
</dbReference>
<reference evidence="4 5" key="1">
    <citation type="journal article" date="2020" name="IScience">
        <title>Genome Sequencing of the Endangered Kingdonia uniflora (Circaeasteraceae, Ranunculales) Reveals Potential Mechanisms of Evolutionary Specialization.</title>
        <authorList>
            <person name="Sun Y."/>
            <person name="Deng T."/>
            <person name="Zhang A."/>
            <person name="Moore M.J."/>
            <person name="Landis J.B."/>
            <person name="Lin N."/>
            <person name="Zhang H."/>
            <person name="Zhang X."/>
            <person name="Huang J."/>
            <person name="Zhang X."/>
            <person name="Sun H."/>
            <person name="Wang H."/>
        </authorList>
    </citation>
    <scope>NUCLEOTIDE SEQUENCE [LARGE SCALE GENOMIC DNA]</scope>
    <source>
        <strain evidence="4">TB1705</strain>
        <tissue evidence="4">Leaf</tissue>
    </source>
</reference>
<evidence type="ECO:0000256" key="1">
    <source>
        <dbReference type="ARBA" id="ARBA00022980"/>
    </source>
</evidence>
<evidence type="ECO:0000313" key="4">
    <source>
        <dbReference type="EMBL" id="KAF6159882.1"/>
    </source>
</evidence>
<dbReference type="PANTHER" id="PTHR10496">
    <property type="entry name" value="40S RIBOSOMAL PROTEIN S24"/>
    <property type="match status" value="1"/>
</dbReference>
<dbReference type="GO" id="GO:0005840">
    <property type="term" value="C:ribosome"/>
    <property type="evidence" value="ECO:0007669"/>
    <property type="project" value="UniProtKB-KW"/>
</dbReference>
<feature type="transmembrane region" description="Helical" evidence="3">
    <location>
        <begin position="70"/>
        <end position="88"/>
    </location>
</feature>
<keyword evidence="2" id="KW-0687">Ribonucleoprotein</keyword>
<dbReference type="InterPro" id="IPR001976">
    <property type="entry name" value="Ribosomal_eS24"/>
</dbReference>
<dbReference type="SUPFAM" id="SSF54189">
    <property type="entry name" value="Ribosomal proteins S24e, L23 and L15e"/>
    <property type="match status" value="1"/>
</dbReference>
<dbReference type="GO" id="GO:1990904">
    <property type="term" value="C:ribonucleoprotein complex"/>
    <property type="evidence" value="ECO:0007669"/>
    <property type="project" value="UniProtKB-KW"/>
</dbReference>
<organism evidence="4 5">
    <name type="scientific">Kingdonia uniflora</name>
    <dbReference type="NCBI Taxonomy" id="39325"/>
    <lineage>
        <taxon>Eukaryota</taxon>
        <taxon>Viridiplantae</taxon>
        <taxon>Streptophyta</taxon>
        <taxon>Embryophyta</taxon>
        <taxon>Tracheophyta</taxon>
        <taxon>Spermatophyta</taxon>
        <taxon>Magnoliopsida</taxon>
        <taxon>Ranunculales</taxon>
        <taxon>Circaeasteraceae</taxon>
        <taxon>Kingdonia</taxon>
    </lineage>
</organism>
<dbReference type="Gene3D" id="3.30.70.3370">
    <property type="match status" value="1"/>
</dbReference>
<gene>
    <name evidence="4" type="ORF">GIB67_032966</name>
</gene>
<evidence type="ECO:0000256" key="3">
    <source>
        <dbReference type="SAM" id="Phobius"/>
    </source>
</evidence>
<protein>
    <submittedName>
        <fullName evidence="4">Uncharacterized protein</fullName>
    </submittedName>
</protein>
<keyword evidence="3" id="KW-0472">Membrane</keyword>
<evidence type="ECO:0000256" key="2">
    <source>
        <dbReference type="ARBA" id="ARBA00023274"/>
    </source>
</evidence>
<comment type="caution">
    <text evidence="4">The sequence shown here is derived from an EMBL/GenBank/DDBJ whole genome shotgun (WGS) entry which is preliminary data.</text>
</comment>
<dbReference type="Proteomes" id="UP000541444">
    <property type="component" value="Unassembled WGS sequence"/>
</dbReference>
<sequence length="126" mass="14333">MADTKVVTIRTRKFMTNRLLSRKQFVIDVLHPGRPNVSKCITLLIMSIFAVMSKILCFIKTCLSMTTKEFALSVLEATVIAFVFYAVMWGKAKEEKLNENNEVRSKESSAQNVPLLQNKDIDFGLK</sequence>
<dbReference type="OrthoDB" id="10251131at2759"/>
<proteinExistence type="predicted"/>
<dbReference type="InterPro" id="IPR012678">
    <property type="entry name" value="Ribosomal_uL23/eL15/eS24_sf"/>
</dbReference>
<keyword evidence="3" id="KW-0812">Transmembrane</keyword>